<feature type="compositionally biased region" description="Low complexity" evidence="1">
    <location>
        <begin position="357"/>
        <end position="383"/>
    </location>
</feature>
<dbReference type="PANTHER" id="PTHR13612">
    <property type="entry name" value="ENHANCER OF MRNA-DECAPPING PROTEIN 3"/>
    <property type="match status" value="1"/>
</dbReference>
<evidence type="ECO:0008006" key="4">
    <source>
        <dbReference type="Google" id="ProtNLM"/>
    </source>
</evidence>
<feature type="compositionally biased region" description="Polar residues" evidence="1">
    <location>
        <begin position="394"/>
        <end position="414"/>
    </location>
</feature>
<feature type="compositionally biased region" description="Basic residues" evidence="1">
    <location>
        <begin position="157"/>
        <end position="171"/>
    </location>
</feature>
<dbReference type="Gene3D" id="3.40.50.10260">
    <property type="entry name" value="YjeF N-terminal domain"/>
    <property type="match status" value="1"/>
</dbReference>
<feature type="region of interest" description="Disordered" evidence="1">
    <location>
        <begin position="157"/>
        <end position="263"/>
    </location>
</feature>
<evidence type="ECO:0000313" key="2">
    <source>
        <dbReference type="Proteomes" id="UP000050795"/>
    </source>
</evidence>
<feature type="compositionally biased region" description="Gly residues" evidence="1">
    <location>
        <begin position="206"/>
        <end position="219"/>
    </location>
</feature>
<dbReference type="PANTHER" id="PTHR13612:SF0">
    <property type="entry name" value="ENHANCER OF MRNA-DECAPPING PROTEIN 3"/>
    <property type="match status" value="1"/>
</dbReference>
<sequence>MTSQYTGFRVELTSSEIGKIVGVVSSVTDKKISLTNAIINDFPPTIPSFAVESQFIQNIRILSTASGDESSGSETPVINTKKSSNSSREQRREWLRNIPNTYNVYVCPDSPPIIHRTPGAPGFDKHGSGHLNDLQLLDSGLAKVSIRESNECSPARKYGRIKARGPSKRRSYSMSETIATTSDVSGTESDSYNRYPNNSSCTRGHFSGGSGGGGGGGGNRQAHNRGHSRNNQNYNHRGGGNIGLNSNSSSCGSGSNNNHHQKSSVDWDRICVEEFIDEDFDFEGNLALFNKSAFYEMVDQREGNTSFGYTTDINNSSCISSTPPCFTEGPDGVGIPLFAISTQSSHSTITTTTLSKTVSSRSTSTTSSLSSSTTTTTILPATSMDSHHKDRTKLANNTPSSSTPFRNNKSQSQSVVYSPMNIIHSGDNDESNIVIHAQSRSNPTRRNSSSWWYTCTGQRVPICHLEQRQRLVHYLATGHLDNQTRDTLISSSLNTMNTFQGLTWGRLIESASRPLVDSIMMYLRQSNRTPQRVVHRPPARILIIPNGSNHLGAVLSLSVARQLSSLGACVLLYASTLSTKNNSSTIDKNDVDIVNDEYPVNNNTTNNNNNNSMSSIYRHELNLLTHLAPKPNQYGLDDDEDESYADNETDNDECNHDNAGEKQQQQHLLCGYHSKNTNLIQYYSIGDNNGGNIEQNDTDFDNISSCFGYSDSVVNASQYNIVDYSSVGRMWMSRMPGLKIIRRSSSITKLPSSIRIDLVIIGHSDDDNDNTENEINSFFKSNTNSLNNWLRNHNSIGGIIHLTPCQSMINSNDLLRNAQQFVWIVELGLPVLTAVPSSLSSTTTTSTAGSPTSSDPNEVTASNTSSATNTLSTGVSMPLTHLLIDIGLGRNIVRRLTGDLNLLPPYGLFDMGPMIPLRSADQHTTPSTVVSMAR</sequence>
<feature type="region of interest" description="Disordered" evidence="1">
    <location>
        <begin position="357"/>
        <end position="414"/>
    </location>
</feature>
<dbReference type="GO" id="GO:0003729">
    <property type="term" value="F:mRNA binding"/>
    <property type="evidence" value="ECO:0007669"/>
    <property type="project" value="TreeGrafter"/>
</dbReference>
<feature type="compositionally biased region" description="Low complexity" evidence="1">
    <location>
        <begin position="243"/>
        <end position="258"/>
    </location>
</feature>
<feature type="compositionally biased region" description="Acidic residues" evidence="1">
    <location>
        <begin position="636"/>
        <end position="652"/>
    </location>
</feature>
<feature type="region of interest" description="Disordered" evidence="1">
    <location>
        <begin position="840"/>
        <end position="871"/>
    </location>
</feature>
<feature type="region of interest" description="Disordered" evidence="1">
    <location>
        <begin position="629"/>
        <end position="660"/>
    </location>
</feature>
<dbReference type="GO" id="GO:0033962">
    <property type="term" value="P:P-body assembly"/>
    <property type="evidence" value="ECO:0007669"/>
    <property type="project" value="TreeGrafter"/>
</dbReference>
<organism evidence="2 3">
    <name type="scientific">Trichobilharzia regenti</name>
    <name type="common">Nasal bird schistosome</name>
    <dbReference type="NCBI Taxonomy" id="157069"/>
    <lineage>
        <taxon>Eukaryota</taxon>
        <taxon>Metazoa</taxon>
        <taxon>Spiralia</taxon>
        <taxon>Lophotrochozoa</taxon>
        <taxon>Platyhelminthes</taxon>
        <taxon>Trematoda</taxon>
        <taxon>Digenea</taxon>
        <taxon>Strigeidida</taxon>
        <taxon>Schistosomatoidea</taxon>
        <taxon>Schistosomatidae</taxon>
        <taxon>Trichobilharzia</taxon>
    </lineage>
</organism>
<dbReference type="WBParaSite" id="TREG1_82670.1">
    <property type="protein sequence ID" value="TREG1_82670.1"/>
    <property type="gene ID" value="TREG1_82670"/>
</dbReference>
<dbReference type="GO" id="GO:0000932">
    <property type="term" value="C:P-body"/>
    <property type="evidence" value="ECO:0007669"/>
    <property type="project" value="TreeGrafter"/>
</dbReference>
<accession>A0AA85KJP0</accession>
<keyword evidence="2" id="KW-1185">Reference proteome</keyword>
<dbReference type="InterPro" id="IPR036652">
    <property type="entry name" value="YjeF_N_dom_sf"/>
</dbReference>
<dbReference type="AlphaFoldDB" id="A0AA85KJP0"/>
<feature type="compositionally biased region" description="Polar residues" evidence="1">
    <location>
        <begin position="66"/>
        <end position="87"/>
    </location>
</feature>
<protein>
    <recommendedName>
        <fullName evidence="4">DFDF domain-containing protein</fullName>
    </recommendedName>
</protein>
<reference evidence="2" key="1">
    <citation type="submission" date="2022-06" db="EMBL/GenBank/DDBJ databases">
        <authorList>
            <person name="Berger JAMES D."/>
            <person name="Berger JAMES D."/>
        </authorList>
    </citation>
    <scope>NUCLEOTIDE SEQUENCE [LARGE SCALE GENOMIC DNA]</scope>
</reference>
<dbReference type="GO" id="GO:0031087">
    <property type="term" value="P:deadenylation-independent decapping of nuclear-transcribed mRNA"/>
    <property type="evidence" value="ECO:0007669"/>
    <property type="project" value="TreeGrafter"/>
</dbReference>
<evidence type="ECO:0000313" key="3">
    <source>
        <dbReference type="WBParaSite" id="TREG1_82670.1"/>
    </source>
</evidence>
<dbReference type="Proteomes" id="UP000050795">
    <property type="component" value="Unassembled WGS sequence"/>
</dbReference>
<proteinExistence type="predicted"/>
<reference evidence="3" key="2">
    <citation type="submission" date="2023-11" db="UniProtKB">
        <authorList>
            <consortium name="WormBaseParasite"/>
        </authorList>
    </citation>
    <scope>IDENTIFICATION</scope>
</reference>
<evidence type="ECO:0000256" key="1">
    <source>
        <dbReference type="SAM" id="MobiDB-lite"/>
    </source>
</evidence>
<name>A0AA85KJP0_TRIRE</name>
<feature type="compositionally biased region" description="Polar residues" evidence="1">
    <location>
        <begin position="172"/>
        <end position="202"/>
    </location>
</feature>
<dbReference type="Gene3D" id="2.30.30.100">
    <property type="match status" value="1"/>
</dbReference>
<feature type="region of interest" description="Disordered" evidence="1">
    <location>
        <begin position="66"/>
        <end position="91"/>
    </location>
</feature>